<dbReference type="Pfam" id="PF01301">
    <property type="entry name" value="Glyco_hydro_35"/>
    <property type="match status" value="1"/>
</dbReference>
<dbReference type="Proteomes" id="UP001058003">
    <property type="component" value="Chromosome"/>
</dbReference>
<dbReference type="EMBL" id="CP073767">
    <property type="protein sequence ID" value="UWZ58746.1"/>
    <property type="molecule type" value="Genomic_DNA"/>
</dbReference>
<keyword evidence="5" id="KW-1185">Reference proteome</keyword>
<accession>A0A9Q9IN72</accession>
<dbReference type="GO" id="GO:0004565">
    <property type="term" value="F:beta-galactosidase activity"/>
    <property type="evidence" value="ECO:0007669"/>
    <property type="project" value="UniProtKB-EC"/>
</dbReference>
<reference evidence="4" key="1">
    <citation type="submission" date="2021-04" db="EMBL/GenBank/DDBJ databases">
        <title>Dactylosporangium aurantiacum NRRL B-8018 full assembly.</title>
        <authorList>
            <person name="Hartkoorn R.C."/>
            <person name="Beaudoing E."/>
            <person name="Hot D."/>
        </authorList>
    </citation>
    <scope>NUCLEOTIDE SEQUENCE</scope>
    <source>
        <strain evidence="4">NRRL B-8018</strain>
    </source>
</reference>
<protein>
    <submittedName>
        <fullName evidence="4">Beta-galactosidase</fullName>
        <ecNumber evidence="4">3.2.1.23</ecNumber>
    </submittedName>
</protein>
<keyword evidence="4" id="KW-0326">Glycosidase</keyword>
<evidence type="ECO:0000256" key="1">
    <source>
        <dbReference type="ARBA" id="ARBA00009809"/>
    </source>
</evidence>
<organism evidence="4 5">
    <name type="scientific">Dactylosporangium aurantiacum</name>
    <dbReference type="NCBI Taxonomy" id="35754"/>
    <lineage>
        <taxon>Bacteria</taxon>
        <taxon>Bacillati</taxon>
        <taxon>Actinomycetota</taxon>
        <taxon>Actinomycetes</taxon>
        <taxon>Micromonosporales</taxon>
        <taxon>Micromonosporaceae</taxon>
        <taxon>Dactylosporangium</taxon>
    </lineage>
</organism>
<dbReference type="AlphaFoldDB" id="A0A9Q9IN72"/>
<name>A0A9Q9IN72_9ACTN</name>
<dbReference type="InterPro" id="IPR031330">
    <property type="entry name" value="Gly_Hdrlase_35_cat"/>
</dbReference>
<sequence length="790" mass="84799">MYTISAVAPEPPLDGHLHLGEPPDRPDAIAANARYLTRDGRPWMPVMGEFHYSRYPAEEWREELLKIRAGGIDTVATYVFWIYHEEQRGSVDWTGDLDLRRFVGECAGVGLDVIVRIGPWGHGECRNGGFPDWVQHSGLRLRTDDPGYLALVRPWYAQIAAQLTGLFRNAGGPIVGVQLENELYDQPGHLLTLKRLAKDAGFEAPLWTATGWGHAQLPPDEVLPLFGGYSEAAWDSAHDGWPQQSRAHYFFGPGRDDDSIGADLRAIPSVSGGDSSGAGGDESHLVRYPFATCELGGGMYTSYHRRPVVQPADIAALALVKLGSGSAWQGYYMYHGGSMRLGALSTLQESHATGYPNDCPVVSYDFQAPLGEYGQFRDSWAWLRQQHLWLADQGSALAAMTLTMPDEAPSDTADTSTLRWALRADGRRGYLFVNNHQPVETLPDHHGVQFTVTMGGRELVLPSAPVTVAAGASFVWPLHQPVGGVTLVGATAQPVCDLHAAGVATAVLAQAGGVEVELVFDGAEVASVEGPGTVTTDGDLVRVSGLQPGTGCRVRITGHDAGRADILVLDERSARQLTRGRCYGADRLVLSAAPAVVDGDAVTVYGAAADADVLLYPPLSEAGTGGRLFGRYPVGGPGPVSAAAPVRLLAAEGPAREPVVDPASGNASAPTDADFDAAAVYEIDVPAEILDGDDETLLRIDWTGDVGRAYIGDTLVADQFWYGPVWEIGLRRHREALRGAALRLRLLPMRKDAPVYLSPHVRPSDYPAGQVLQLRSATFVTVPRTVVEPA</sequence>
<keyword evidence="4" id="KW-0378">Hydrolase</keyword>
<dbReference type="RefSeq" id="WP_081970951.1">
    <property type="nucleotide sequence ID" value="NZ_CP073767.1"/>
</dbReference>
<dbReference type="InterPro" id="IPR001944">
    <property type="entry name" value="Glycoside_Hdrlase_35"/>
</dbReference>
<proteinExistence type="inferred from homology"/>
<dbReference type="InterPro" id="IPR017853">
    <property type="entry name" value="GH"/>
</dbReference>
<evidence type="ECO:0000259" key="3">
    <source>
        <dbReference type="Pfam" id="PF01301"/>
    </source>
</evidence>
<dbReference type="PRINTS" id="PR00742">
    <property type="entry name" value="GLHYDRLASE35"/>
</dbReference>
<evidence type="ECO:0000313" key="4">
    <source>
        <dbReference type="EMBL" id="UWZ58746.1"/>
    </source>
</evidence>
<dbReference type="SUPFAM" id="SSF51445">
    <property type="entry name" value="(Trans)glycosidases"/>
    <property type="match status" value="1"/>
</dbReference>
<dbReference type="GO" id="GO:0005975">
    <property type="term" value="P:carbohydrate metabolic process"/>
    <property type="evidence" value="ECO:0007669"/>
    <property type="project" value="InterPro"/>
</dbReference>
<comment type="similarity">
    <text evidence="1 2">Belongs to the glycosyl hydrolase 35 family.</text>
</comment>
<evidence type="ECO:0000256" key="2">
    <source>
        <dbReference type="RuleBase" id="RU003679"/>
    </source>
</evidence>
<feature type="domain" description="Glycoside hydrolase 35 catalytic" evidence="3">
    <location>
        <begin position="36"/>
        <end position="387"/>
    </location>
</feature>
<gene>
    <name evidence="4" type="ORF">Daura_22800</name>
</gene>
<evidence type="ECO:0000313" key="5">
    <source>
        <dbReference type="Proteomes" id="UP001058003"/>
    </source>
</evidence>
<dbReference type="KEGG" id="daur:Daura_22800"/>
<dbReference type="PANTHER" id="PTHR23421">
    <property type="entry name" value="BETA-GALACTOSIDASE RELATED"/>
    <property type="match status" value="1"/>
</dbReference>
<dbReference type="Gene3D" id="3.20.20.80">
    <property type="entry name" value="Glycosidases"/>
    <property type="match status" value="1"/>
</dbReference>
<dbReference type="EC" id="3.2.1.23" evidence="4"/>